<sequence length="200" mass="22794">MNLDKYGVGQDPYCFPGTTVLCNHLNLRDDALLCQAERDLSSIAASEIDFVLPPYDLPYLQNIHRRLFMDLYPWAGELRTVDISKGDTHFCTVNRIEPEAKKMFRCLAQANWLEGLSRPGLVSACAEHFGDLNMLHPFREGNGRAQRILFEHLILNAGYTVSWWAVNEREWVEANIAAVVCDYQPMTAVFEQCIGQLIIE</sequence>
<gene>
    <name evidence="1" type="ORF">ACIKP7_14330</name>
</gene>
<dbReference type="Proteomes" id="UP001615411">
    <property type="component" value="Unassembled WGS sequence"/>
</dbReference>
<keyword evidence="1" id="KW-0808">Transferase</keyword>
<keyword evidence="2" id="KW-1185">Reference proteome</keyword>
<proteinExistence type="predicted"/>
<organism evidence="1 2">
    <name type="scientific">Pseudomonas caricapapayae</name>
    <dbReference type="NCBI Taxonomy" id="46678"/>
    <lineage>
        <taxon>Bacteria</taxon>
        <taxon>Pseudomonadati</taxon>
        <taxon>Pseudomonadota</taxon>
        <taxon>Gammaproteobacteria</taxon>
        <taxon>Pseudomonadales</taxon>
        <taxon>Pseudomonadaceae</taxon>
        <taxon>Pseudomonas</taxon>
    </lineage>
</organism>
<evidence type="ECO:0000313" key="2">
    <source>
        <dbReference type="Proteomes" id="UP001615411"/>
    </source>
</evidence>
<name>A0ACC7LY55_9PSED</name>
<reference evidence="1" key="1">
    <citation type="submission" date="2024-10" db="EMBL/GenBank/DDBJ databases">
        <title>Aeromonas and Pseudomonas from the Cagarras Archipelago, Rio de Janeiro, Brazil.</title>
        <authorList>
            <person name="Canellas A.L.B."/>
            <person name="Laport M.S."/>
        </authorList>
    </citation>
    <scope>NUCLEOTIDE SEQUENCE</scope>
    <source>
        <strain evidence="1">ACP-7</strain>
    </source>
</reference>
<dbReference type="EMBL" id="JBIUGF010000041">
    <property type="protein sequence ID" value="MFJ1339300.1"/>
    <property type="molecule type" value="Genomic_DNA"/>
</dbReference>
<protein>
    <submittedName>
        <fullName evidence="1">Adenosine monophosphate-protein transferase Fic</fullName>
    </submittedName>
</protein>
<comment type="caution">
    <text evidence="1">The sequence shown here is derived from an EMBL/GenBank/DDBJ whole genome shotgun (WGS) entry which is preliminary data.</text>
</comment>
<evidence type="ECO:0000313" key="1">
    <source>
        <dbReference type="EMBL" id="MFJ1339300.1"/>
    </source>
</evidence>
<accession>A0ACC7LY55</accession>